<keyword evidence="2" id="KW-1185">Reference proteome</keyword>
<comment type="caution">
    <text evidence="1">The sequence shown here is derived from an EMBL/GenBank/DDBJ whole genome shotgun (WGS) entry which is preliminary data.</text>
</comment>
<dbReference type="EMBL" id="SMFY01000002">
    <property type="protein sequence ID" value="TCK28185.1"/>
    <property type="molecule type" value="Genomic_DNA"/>
</dbReference>
<sequence length="66" mass="6996">MALAAPPGTGLGYRPSGGATTVIIRKVLARLRRYFNVTAGCGDPACPNRKPGQTVCDDCFNAWSVR</sequence>
<evidence type="ECO:0000313" key="1">
    <source>
        <dbReference type="EMBL" id="TCK28185.1"/>
    </source>
</evidence>
<accession>A0A4R1I3I4</accession>
<name>A0A4R1I3I4_ANCAQ</name>
<reference evidence="1 2" key="1">
    <citation type="submission" date="2019-03" db="EMBL/GenBank/DDBJ databases">
        <title>Genomic Encyclopedia of Type Strains, Phase IV (KMG-IV): sequencing the most valuable type-strain genomes for metagenomic binning, comparative biology and taxonomic classification.</title>
        <authorList>
            <person name="Goeker M."/>
        </authorList>
    </citation>
    <scope>NUCLEOTIDE SEQUENCE [LARGE SCALE GENOMIC DNA]</scope>
    <source>
        <strain evidence="1 2">DSM 101</strain>
    </source>
</reference>
<dbReference type="Proteomes" id="UP000295030">
    <property type="component" value="Unassembled WGS sequence"/>
</dbReference>
<gene>
    <name evidence="1" type="ORF">EV667_2183</name>
</gene>
<protein>
    <submittedName>
        <fullName evidence="1">Uncharacterized protein</fullName>
    </submittedName>
</protein>
<dbReference type="AlphaFoldDB" id="A0A4R1I3I4"/>
<organism evidence="1 2">
    <name type="scientific">Ancylobacter aquaticus</name>
    <dbReference type="NCBI Taxonomy" id="100"/>
    <lineage>
        <taxon>Bacteria</taxon>
        <taxon>Pseudomonadati</taxon>
        <taxon>Pseudomonadota</taxon>
        <taxon>Alphaproteobacteria</taxon>
        <taxon>Hyphomicrobiales</taxon>
        <taxon>Xanthobacteraceae</taxon>
        <taxon>Ancylobacter</taxon>
    </lineage>
</organism>
<evidence type="ECO:0000313" key="2">
    <source>
        <dbReference type="Proteomes" id="UP000295030"/>
    </source>
</evidence>
<proteinExistence type="predicted"/>